<keyword evidence="2" id="KW-0479">Metal-binding</keyword>
<accession>A0ABS5BZA7</accession>
<keyword evidence="5" id="KW-0560">Oxidoreductase</keyword>
<evidence type="ECO:0000259" key="7">
    <source>
        <dbReference type="PROSITE" id="PS51471"/>
    </source>
</evidence>
<comment type="cofactor">
    <cofactor evidence="1">
        <name>L-ascorbate</name>
        <dbReference type="ChEBI" id="CHEBI:38290"/>
    </cofactor>
</comment>
<dbReference type="EMBL" id="JAGKQQ010000001">
    <property type="protein sequence ID" value="MBP3959033.1"/>
    <property type="molecule type" value="Genomic_DNA"/>
</dbReference>
<evidence type="ECO:0000256" key="3">
    <source>
        <dbReference type="ARBA" id="ARBA00022896"/>
    </source>
</evidence>
<keyword evidence="9" id="KW-1185">Reference proteome</keyword>
<evidence type="ECO:0000256" key="1">
    <source>
        <dbReference type="ARBA" id="ARBA00001961"/>
    </source>
</evidence>
<protein>
    <submittedName>
        <fullName evidence="8">2OG-Fe(II) oxygenase</fullName>
    </submittedName>
</protein>
<reference evidence="8 9" key="1">
    <citation type="submission" date="2021-04" db="EMBL/GenBank/DDBJ databases">
        <authorList>
            <person name="Ivanova A."/>
        </authorList>
    </citation>
    <scope>NUCLEOTIDE SEQUENCE [LARGE SCALE GENOMIC DNA]</scope>
    <source>
        <strain evidence="8 9">G18</strain>
    </source>
</reference>
<dbReference type="InterPro" id="IPR006620">
    <property type="entry name" value="Pro_4_hyd_alph"/>
</dbReference>
<dbReference type="PANTHER" id="PTHR10869:SF236">
    <property type="entry name" value="PROLYL 4-HYDROXYLASE ALPHA SUBUNIT DOMAIN-CONTAINING PROTEIN"/>
    <property type="match status" value="1"/>
</dbReference>
<feature type="domain" description="Fe2OG dioxygenase" evidence="7">
    <location>
        <begin position="92"/>
        <end position="195"/>
    </location>
</feature>
<dbReference type="InterPro" id="IPR005123">
    <property type="entry name" value="Oxoglu/Fe-dep_dioxygenase_dom"/>
</dbReference>
<dbReference type="InterPro" id="IPR044862">
    <property type="entry name" value="Pro_4_hyd_alph_FE2OG_OXY"/>
</dbReference>
<keyword evidence="6" id="KW-0408">Iron</keyword>
<dbReference type="Proteomes" id="UP000676565">
    <property type="component" value="Unassembled WGS sequence"/>
</dbReference>
<dbReference type="SUPFAM" id="SSF51197">
    <property type="entry name" value="Clavaminate synthase-like"/>
    <property type="match status" value="1"/>
</dbReference>
<gene>
    <name evidence="8" type="ORF">J8F10_27635</name>
</gene>
<evidence type="ECO:0000313" key="9">
    <source>
        <dbReference type="Proteomes" id="UP000676565"/>
    </source>
</evidence>
<evidence type="ECO:0000313" key="8">
    <source>
        <dbReference type="EMBL" id="MBP3959033.1"/>
    </source>
</evidence>
<dbReference type="Pfam" id="PF13640">
    <property type="entry name" value="2OG-FeII_Oxy_3"/>
    <property type="match status" value="1"/>
</dbReference>
<organism evidence="8 9">
    <name type="scientific">Gemmata palustris</name>
    <dbReference type="NCBI Taxonomy" id="2822762"/>
    <lineage>
        <taxon>Bacteria</taxon>
        <taxon>Pseudomonadati</taxon>
        <taxon>Planctomycetota</taxon>
        <taxon>Planctomycetia</taxon>
        <taxon>Gemmatales</taxon>
        <taxon>Gemmataceae</taxon>
        <taxon>Gemmata</taxon>
    </lineage>
</organism>
<evidence type="ECO:0000256" key="6">
    <source>
        <dbReference type="ARBA" id="ARBA00023004"/>
    </source>
</evidence>
<evidence type="ECO:0000256" key="2">
    <source>
        <dbReference type="ARBA" id="ARBA00022723"/>
    </source>
</evidence>
<sequence length="202" mass="23464">MAEMRKEFLSERDDLFVVHDFLSPDECDYYIAMTESAGYGDAPITTMSGPVMRKDIRNNDRVMIDDSRIAETIWDRLKIFVPERVQFWLPVGLNERFRFYRYDPGQQFDWHFDGAYERSPLERSAFTFMIYLSGGVAGGATEFNLRSHGGTRSDDPIVRVQPEAGKALVFPHRIYHRGAPVADGRKYVMRTDIMCRWTERVG</sequence>
<keyword evidence="3" id="KW-0847">Vitamin C</keyword>
<name>A0ABS5BZA7_9BACT</name>
<dbReference type="InterPro" id="IPR045054">
    <property type="entry name" value="P4HA-like"/>
</dbReference>
<evidence type="ECO:0000256" key="4">
    <source>
        <dbReference type="ARBA" id="ARBA00022964"/>
    </source>
</evidence>
<dbReference type="PANTHER" id="PTHR10869">
    <property type="entry name" value="PROLYL 4-HYDROXYLASE ALPHA SUBUNIT"/>
    <property type="match status" value="1"/>
</dbReference>
<proteinExistence type="predicted"/>
<dbReference type="Gene3D" id="2.60.120.620">
    <property type="entry name" value="q2cbj1_9rhob like domain"/>
    <property type="match status" value="1"/>
</dbReference>
<keyword evidence="4" id="KW-0223">Dioxygenase</keyword>
<dbReference type="SMART" id="SM00702">
    <property type="entry name" value="P4Hc"/>
    <property type="match status" value="1"/>
</dbReference>
<comment type="caution">
    <text evidence="8">The sequence shown here is derived from an EMBL/GenBank/DDBJ whole genome shotgun (WGS) entry which is preliminary data.</text>
</comment>
<dbReference type="PROSITE" id="PS51471">
    <property type="entry name" value="FE2OG_OXY"/>
    <property type="match status" value="1"/>
</dbReference>
<evidence type="ECO:0000256" key="5">
    <source>
        <dbReference type="ARBA" id="ARBA00023002"/>
    </source>
</evidence>